<dbReference type="Proteomes" id="UP001497623">
    <property type="component" value="Unassembled WGS sequence"/>
</dbReference>
<dbReference type="Pfam" id="PF13927">
    <property type="entry name" value="Ig_3"/>
    <property type="match status" value="1"/>
</dbReference>
<dbReference type="PROSITE" id="PS50835">
    <property type="entry name" value="IG_LIKE"/>
    <property type="match status" value="2"/>
</dbReference>
<keyword evidence="3" id="KW-1015">Disulfide bond</keyword>
<dbReference type="Pfam" id="PF07648">
    <property type="entry name" value="Kazal_2"/>
    <property type="match status" value="1"/>
</dbReference>
<dbReference type="Gene3D" id="2.130.10.10">
    <property type="entry name" value="YVTN repeat-like/Quinoprotein amine dehydrogenase"/>
    <property type="match status" value="1"/>
</dbReference>
<evidence type="ECO:0000256" key="5">
    <source>
        <dbReference type="SAM" id="Coils"/>
    </source>
</evidence>
<dbReference type="GO" id="GO:0030510">
    <property type="term" value="P:regulation of BMP signaling pathway"/>
    <property type="evidence" value="ECO:0007669"/>
    <property type="project" value="TreeGrafter"/>
</dbReference>
<gene>
    <name evidence="10" type="ORF">MNOR_LOCUS13088</name>
</gene>
<evidence type="ECO:0000259" key="9">
    <source>
        <dbReference type="PROSITE" id="PS51465"/>
    </source>
</evidence>
<dbReference type="PROSITE" id="PS51465">
    <property type="entry name" value="KAZAL_2"/>
    <property type="match status" value="1"/>
</dbReference>
<feature type="non-terminal residue" evidence="10">
    <location>
        <position position="923"/>
    </location>
</feature>
<dbReference type="InterPro" id="IPR013783">
    <property type="entry name" value="Ig-like_fold"/>
</dbReference>
<evidence type="ECO:0000256" key="2">
    <source>
        <dbReference type="ARBA" id="ARBA00022837"/>
    </source>
</evidence>
<protein>
    <recommendedName>
        <fullName evidence="12">Follistatin-related protein 5</fullName>
    </recommendedName>
</protein>
<dbReference type="InterPro" id="IPR015943">
    <property type="entry name" value="WD40/YVTN_repeat-like_dom_sf"/>
</dbReference>
<dbReference type="SUPFAM" id="SSF100895">
    <property type="entry name" value="Kazal-type serine protease inhibitors"/>
    <property type="match status" value="1"/>
</dbReference>
<evidence type="ECO:0008006" key="12">
    <source>
        <dbReference type="Google" id="ProtNLM"/>
    </source>
</evidence>
<dbReference type="Gene3D" id="2.60.40.10">
    <property type="entry name" value="Immunoglobulins"/>
    <property type="match status" value="2"/>
</dbReference>
<accession>A0AAV2QK11</accession>
<dbReference type="FunFam" id="2.60.40.10:FF:000032">
    <property type="entry name" value="palladin isoform X1"/>
    <property type="match status" value="1"/>
</dbReference>
<dbReference type="InterPro" id="IPR050653">
    <property type="entry name" value="Prot_Inhib_GrowthFact_Antg"/>
</dbReference>
<dbReference type="EMBL" id="CAXKWB010007373">
    <property type="protein sequence ID" value="CAL4086805.1"/>
    <property type="molecule type" value="Genomic_DNA"/>
</dbReference>
<keyword evidence="2" id="KW-0106">Calcium</keyword>
<reference evidence="10 11" key="1">
    <citation type="submission" date="2024-05" db="EMBL/GenBank/DDBJ databases">
        <authorList>
            <person name="Wallberg A."/>
        </authorList>
    </citation>
    <scope>NUCLEOTIDE SEQUENCE [LARGE SCALE GENOMIC DNA]</scope>
</reference>
<dbReference type="GO" id="GO:0030154">
    <property type="term" value="P:cell differentiation"/>
    <property type="evidence" value="ECO:0007669"/>
    <property type="project" value="TreeGrafter"/>
</dbReference>
<evidence type="ECO:0000313" key="10">
    <source>
        <dbReference type="EMBL" id="CAL4086805.1"/>
    </source>
</evidence>
<comment type="caution">
    <text evidence="10">The sequence shown here is derived from an EMBL/GenBank/DDBJ whole genome shotgun (WGS) entry which is preliminary data.</text>
</comment>
<name>A0AAV2QK11_MEGNR</name>
<dbReference type="InterPro" id="IPR011992">
    <property type="entry name" value="EF-hand-dom_pair"/>
</dbReference>
<evidence type="ECO:0000256" key="3">
    <source>
        <dbReference type="ARBA" id="ARBA00023157"/>
    </source>
</evidence>
<dbReference type="InterPro" id="IPR002350">
    <property type="entry name" value="Kazal_dom"/>
</dbReference>
<dbReference type="InterPro" id="IPR013098">
    <property type="entry name" value="Ig_I-set"/>
</dbReference>
<keyword evidence="1 6" id="KW-0732">Signal</keyword>
<dbReference type="PROSITE" id="PS00018">
    <property type="entry name" value="EF_HAND_1"/>
    <property type="match status" value="2"/>
</dbReference>
<dbReference type="InterPro" id="IPR002048">
    <property type="entry name" value="EF_hand_dom"/>
</dbReference>
<dbReference type="PROSITE" id="PS50222">
    <property type="entry name" value="EF_HAND_2"/>
    <property type="match status" value="1"/>
</dbReference>
<evidence type="ECO:0000259" key="7">
    <source>
        <dbReference type="PROSITE" id="PS50222"/>
    </source>
</evidence>
<dbReference type="SMART" id="SM00054">
    <property type="entry name" value="EFh"/>
    <property type="match status" value="2"/>
</dbReference>
<dbReference type="SUPFAM" id="SSF48726">
    <property type="entry name" value="Immunoglobulin"/>
    <property type="match status" value="2"/>
</dbReference>
<dbReference type="Pfam" id="PF13202">
    <property type="entry name" value="EF-hand_5"/>
    <property type="match status" value="1"/>
</dbReference>
<dbReference type="CDD" id="cd00104">
    <property type="entry name" value="KAZAL_FS"/>
    <property type="match status" value="1"/>
</dbReference>
<dbReference type="SMART" id="SM00280">
    <property type="entry name" value="KAZAL"/>
    <property type="match status" value="1"/>
</dbReference>
<dbReference type="CDD" id="cd00051">
    <property type="entry name" value="EFh"/>
    <property type="match status" value="1"/>
</dbReference>
<dbReference type="Gene3D" id="3.30.60.30">
    <property type="match status" value="1"/>
</dbReference>
<dbReference type="InterPro" id="IPR036179">
    <property type="entry name" value="Ig-like_dom_sf"/>
</dbReference>
<evidence type="ECO:0000313" key="11">
    <source>
        <dbReference type="Proteomes" id="UP001497623"/>
    </source>
</evidence>
<evidence type="ECO:0000256" key="1">
    <source>
        <dbReference type="ARBA" id="ARBA00022729"/>
    </source>
</evidence>
<organism evidence="10 11">
    <name type="scientific">Meganyctiphanes norvegica</name>
    <name type="common">Northern krill</name>
    <name type="synonym">Thysanopoda norvegica</name>
    <dbReference type="NCBI Taxonomy" id="48144"/>
    <lineage>
        <taxon>Eukaryota</taxon>
        <taxon>Metazoa</taxon>
        <taxon>Ecdysozoa</taxon>
        <taxon>Arthropoda</taxon>
        <taxon>Crustacea</taxon>
        <taxon>Multicrustacea</taxon>
        <taxon>Malacostraca</taxon>
        <taxon>Eumalacostraca</taxon>
        <taxon>Eucarida</taxon>
        <taxon>Euphausiacea</taxon>
        <taxon>Euphausiidae</taxon>
        <taxon>Meganyctiphanes</taxon>
    </lineage>
</organism>
<keyword evidence="5" id="KW-0175">Coiled coil</keyword>
<dbReference type="InterPro" id="IPR007110">
    <property type="entry name" value="Ig-like_dom"/>
</dbReference>
<feature type="chain" id="PRO_5043920787" description="Follistatin-related protein 5" evidence="6">
    <location>
        <begin position="25"/>
        <end position="923"/>
    </location>
</feature>
<dbReference type="Gene3D" id="1.10.238.10">
    <property type="entry name" value="EF-hand"/>
    <property type="match status" value="1"/>
</dbReference>
<feature type="coiled-coil region" evidence="5">
    <location>
        <begin position="200"/>
        <end position="233"/>
    </location>
</feature>
<dbReference type="CDD" id="cd00096">
    <property type="entry name" value="Ig"/>
    <property type="match status" value="1"/>
</dbReference>
<proteinExistence type="predicted"/>
<dbReference type="PANTHER" id="PTHR10913:SF14">
    <property type="entry name" value="FOLLISTATIN-RELATED PROTEIN 5-LIKE PROTEIN"/>
    <property type="match status" value="1"/>
</dbReference>
<evidence type="ECO:0000256" key="4">
    <source>
        <dbReference type="ARBA" id="ARBA00023319"/>
    </source>
</evidence>
<dbReference type="InterPro" id="IPR003598">
    <property type="entry name" value="Ig_sub2"/>
</dbReference>
<dbReference type="GO" id="GO:0005615">
    <property type="term" value="C:extracellular space"/>
    <property type="evidence" value="ECO:0007669"/>
    <property type="project" value="TreeGrafter"/>
</dbReference>
<dbReference type="InterPro" id="IPR036058">
    <property type="entry name" value="Kazal_dom_sf"/>
</dbReference>
<dbReference type="SMART" id="SM00408">
    <property type="entry name" value="IGc2"/>
    <property type="match status" value="2"/>
</dbReference>
<dbReference type="InterPro" id="IPR011044">
    <property type="entry name" value="Quino_amine_DH_bsu"/>
</dbReference>
<feature type="domain" description="Kazal-like" evidence="9">
    <location>
        <begin position="103"/>
        <end position="150"/>
    </location>
</feature>
<evidence type="ECO:0000256" key="6">
    <source>
        <dbReference type="SAM" id="SignalP"/>
    </source>
</evidence>
<dbReference type="InterPro" id="IPR018247">
    <property type="entry name" value="EF_Hand_1_Ca_BS"/>
</dbReference>
<feature type="signal peptide" evidence="6">
    <location>
        <begin position="1"/>
        <end position="24"/>
    </location>
</feature>
<feature type="domain" description="Ig-like" evidence="8">
    <location>
        <begin position="428"/>
        <end position="513"/>
    </location>
</feature>
<dbReference type="SMART" id="SM00409">
    <property type="entry name" value="IG"/>
    <property type="match status" value="2"/>
</dbReference>
<keyword evidence="4" id="KW-0393">Immunoglobulin domain</keyword>
<dbReference type="GO" id="GO:0005509">
    <property type="term" value="F:calcium ion binding"/>
    <property type="evidence" value="ECO:0007669"/>
    <property type="project" value="InterPro"/>
</dbReference>
<feature type="domain" description="EF-hand" evidence="7">
    <location>
        <begin position="267"/>
        <end position="294"/>
    </location>
</feature>
<dbReference type="InterPro" id="IPR003599">
    <property type="entry name" value="Ig_sub"/>
</dbReference>
<feature type="domain" description="Ig-like" evidence="8">
    <location>
        <begin position="351"/>
        <end position="423"/>
    </location>
</feature>
<dbReference type="Pfam" id="PF07679">
    <property type="entry name" value="I-set"/>
    <property type="match status" value="1"/>
</dbReference>
<dbReference type="SUPFAM" id="SSF47473">
    <property type="entry name" value="EF-hand"/>
    <property type="match status" value="1"/>
</dbReference>
<evidence type="ECO:0000259" key="8">
    <source>
        <dbReference type="PROSITE" id="PS50835"/>
    </source>
</evidence>
<sequence length="923" mass="103988">MERLSLVAMVVTMVISLLLNTAIAMSRRHRDATPYIDSPAHQLWEDESDSQLAEDALMHQMQADQPQPQVEEDDTNTDACSSHFCERGRVCRIDRVTGAPNCECQPFCSKHRKLVCGTDGRLYLNHCELHRAACITDATIHIDRSKHCYRKGLQPVTWEESPVPATPAPPKPQPHQEAIILPGEDLTQNLGGLLTTRSPLAEEEEERFREEEAKRLKEQNNDIENEVEECTMEHYEILKDNLLLFHHARLMAEKGRGSEREYLVGLMFSRFDTNNNGALDKEELIQVSQQEEVQRMADDCTLLDMIRFDDANSDGHLSLNEFYTAFSKLYSVSVVSLDKALEVNHVSARVGDNLEIKCDVTGTPTPPIVWRRNGLDLAALNSEDIRVFVDGSLYLTRLQLVHAGNYTCHADRNKDVVQTHILTVHTVPSVQVTPHIQSLRPGEEAIMSCRATGEPFPKVEWLKNDEPLRVDIPHKYEVVGNGTQLRVRNIGYADTGAYMCQATSVGGMARDISSLVVQENPTPTGESQESRVFVFHDWGIAVYEPDECRLFHVIQGTDVIPGTQEYVCGDKGANCSWGRSINVAERYIYVTQPRKDRVLVVSVQQMVVVDVIVTDQYPVDLSYVPNLDQVWVLNWRSLKDEGVKTIQVIRDASQKKKHHTVHPEPIDGHFDLVKDLFVPPTQDLGHEFRYAYVTHTNQRGLYKLDLANMKYVKTVDLTPYNCVPQHLVFSSLHGLVTMECLEPVTGRRTGQLVMDYLTDAVLSHKSSLMGEPHVVPDSSLIVTVDTYEHIKIVVQKVTEHGLEYVYDVSTTLNVSSVTFFPSRLTHSYDLYAASTDKDDILFLDLHTGKVEMITGVGKALSPDMSEWSNTNRAITSAGVFGHYMVSPAENALYVLNGETRTVNCEIGSLVHPRLAVWVTKKYI</sequence>
<dbReference type="PANTHER" id="PTHR10913">
    <property type="entry name" value="FOLLISTATIN-RELATED"/>
    <property type="match status" value="1"/>
</dbReference>
<dbReference type="SUPFAM" id="SSF50969">
    <property type="entry name" value="YVTN repeat-like/Quinoprotein amine dehydrogenase"/>
    <property type="match status" value="1"/>
</dbReference>
<keyword evidence="11" id="KW-1185">Reference proteome</keyword>
<dbReference type="AlphaFoldDB" id="A0AAV2QK11"/>